<protein>
    <submittedName>
        <fullName evidence="1">Uncharacterized protein</fullName>
    </submittedName>
</protein>
<reference evidence="1" key="1">
    <citation type="journal article" date="2012" name="Environ. Microbiol.">
        <title>Genetic structure of three fosmid-fragments encoding 16S rRNA genes of the Miscellaneous Crenarchaeotic Group (MCG): implications for physiology and evolution of marine sedimentary archaea.</title>
        <authorList>
            <person name="Li P.Y."/>
            <person name="Xie B.B."/>
            <person name="Zhang X.Y."/>
            <person name="Qin Q.L."/>
            <person name="Dang H.Y."/>
            <person name="Wang X.M."/>
            <person name="Chen X.L."/>
            <person name="Yu J."/>
            <person name="Zhang Y.Z."/>
        </authorList>
    </citation>
    <scope>NUCLEOTIDE SEQUENCE</scope>
</reference>
<dbReference type="EMBL" id="HQ214611">
    <property type="protein sequence ID" value="ADQ54398.1"/>
    <property type="molecule type" value="Genomic_DNA"/>
</dbReference>
<name>G9BAP2_9ARCH</name>
<accession>G9BAP2</accession>
<dbReference type="AlphaFoldDB" id="G9BAP2"/>
<proteinExistence type="predicted"/>
<evidence type="ECO:0000313" key="1">
    <source>
        <dbReference type="EMBL" id="ADQ54398.1"/>
    </source>
</evidence>
<gene>
    <name evidence="1" type="ORF">E37-7F_15</name>
</gene>
<organism evidence="1">
    <name type="scientific">uncultured marine crenarchaeote E37-7F</name>
    <dbReference type="NCBI Taxonomy" id="907717"/>
    <lineage>
        <taxon>Archaea</taxon>
        <taxon>Candidatus Bathyarchaeota</taxon>
        <taxon>environmental samples</taxon>
    </lineage>
</organism>
<sequence>MVALAVIAALITYSWVGSYIVSTTGRAGHAIQIQSVDWTKTNPNLTEVTVYIQNVGKGSVTFTDAYVDGDKIKEKGFGTISEGETATVILKCHKAFSNGQKIHIKIVCEIGIFAEGTYLVEDI</sequence>